<organism evidence="2 3">
    <name type="scientific">Candidatus Chloroploca mongolica</name>
    <dbReference type="NCBI Taxonomy" id="2528176"/>
    <lineage>
        <taxon>Bacteria</taxon>
        <taxon>Bacillati</taxon>
        <taxon>Chloroflexota</taxon>
        <taxon>Chloroflexia</taxon>
        <taxon>Chloroflexales</taxon>
        <taxon>Chloroflexineae</taxon>
        <taxon>Oscillochloridaceae</taxon>
        <taxon>Candidatus Chloroploca</taxon>
    </lineage>
</organism>
<evidence type="ECO:0000313" key="2">
    <source>
        <dbReference type="EMBL" id="MBP1465423.1"/>
    </source>
</evidence>
<feature type="compositionally biased region" description="Basic and acidic residues" evidence="1">
    <location>
        <begin position="171"/>
        <end position="180"/>
    </location>
</feature>
<gene>
    <name evidence="2" type="ORF">EYB53_006865</name>
</gene>
<feature type="compositionally biased region" description="Pro residues" evidence="1">
    <location>
        <begin position="623"/>
        <end position="633"/>
    </location>
</feature>
<proteinExistence type="predicted"/>
<protein>
    <submittedName>
        <fullName evidence="2">Uncharacterized protein</fullName>
    </submittedName>
</protein>
<name>A0ABS4D7L3_9CHLR</name>
<feature type="non-terminal residue" evidence="2">
    <location>
        <position position="696"/>
    </location>
</feature>
<evidence type="ECO:0000256" key="1">
    <source>
        <dbReference type="SAM" id="MobiDB-lite"/>
    </source>
</evidence>
<feature type="compositionally biased region" description="Low complexity" evidence="1">
    <location>
        <begin position="643"/>
        <end position="654"/>
    </location>
</feature>
<feature type="compositionally biased region" description="Basic and acidic residues" evidence="1">
    <location>
        <begin position="1"/>
        <end position="18"/>
    </location>
</feature>
<feature type="compositionally biased region" description="Acidic residues" evidence="1">
    <location>
        <begin position="82"/>
        <end position="98"/>
    </location>
</feature>
<feature type="region of interest" description="Disordered" evidence="1">
    <location>
        <begin position="515"/>
        <end position="696"/>
    </location>
</feature>
<feature type="compositionally biased region" description="Basic and acidic residues" evidence="1">
    <location>
        <begin position="106"/>
        <end position="116"/>
    </location>
</feature>
<comment type="caution">
    <text evidence="2">The sequence shown here is derived from an EMBL/GenBank/DDBJ whole genome shotgun (WGS) entry which is preliminary data.</text>
</comment>
<feature type="compositionally biased region" description="Low complexity" evidence="1">
    <location>
        <begin position="676"/>
        <end position="687"/>
    </location>
</feature>
<accession>A0ABS4D7L3</accession>
<feature type="compositionally biased region" description="Low complexity" evidence="1">
    <location>
        <begin position="181"/>
        <end position="194"/>
    </location>
</feature>
<feature type="region of interest" description="Disordered" evidence="1">
    <location>
        <begin position="1"/>
        <end position="456"/>
    </location>
</feature>
<dbReference type="Proteomes" id="UP001193081">
    <property type="component" value="Unassembled WGS sequence"/>
</dbReference>
<dbReference type="EMBL" id="SIJK02000009">
    <property type="protein sequence ID" value="MBP1465423.1"/>
    <property type="molecule type" value="Genomic_DNA"/>
</dbReference>
<feature type="compositionally biased region" description="Acidic residues" evidence="1">
    <location>
        <begin position="337"/>
        <end position="349"/>
    </location>
</feature>
<keyword evidence="3" id="KW-1185">Reference proteome</keyword>
<reference evidence="2 3" key="1">
    <citation type="submission" date="2021-03" db="EMBL/GenBank/DDBJ databases">
        <authorList>
            <person name="Grouzdev D.S."/>
        </authorList>
    </citation>
    <scope>NUCLEOTIDE SEQUENCE [LARGE SCALE GENOMIC DNA]</scope>
    <source>
        <strain evidence="2 3">M50-1</strain>
    </source>
</reference>
<sequence length="696" mass="74195">MPTWLRELKAEVAEDETTRTAMPEADAWLSDFTDPQAAQPTLSADVPADQNPFDDQTQAQKSGVKLPSGATDWLVSMGQDLAEPDETTAESPADEDALANEGIPDWLRDLTEEEVARAIASEVSDPSLEPTYFGSEEPSLDVFPPPSEPPVARAAPRKPLPDWLLPPEPEPDPRPERKAGNEAANLAASAEIPAWLRDIAEESPSTPAAPVDDVPGWLQEADAGNLPDSSAELFEQTGADDVPDWLRDDAPSEPPATPKAEVGDLPDWLISEPGQESATDPDVPTWLRGDETGQGAVESSTEVDVPTWLRGDEAKAPAAGDRATDIAVPDWLRDDQQASDDEPDADAEVMPEWLQDLERTPPASSLDPGDVPTWLREAEARAESDEADVENLPDADAQATVSDVPTWLREAHKPVAEPSDTDWEAGSVAEGEQPGEASAWLGDASADSGQPEAIQPPEDVEAWLRDEDVPPVEAPAWLSKAETSSADDQVPEWLREDLAEATRADSAQADDVLAWLQDETATPASATPDWLSEPDDASEEIPAWLRQDAPAAEVKPPTDADIPTWLREAIAPVEASLREEALQASEEAAATDVEMPSWLREAASADDDSDGKDTAGWQQEADAPPPDAPPPGSMPAWLEDVDAASADPFAPAAQHEAEPAAPPPSGMPAWLEDVDAAPADPFAPAAQHEAEPAAPP</sequence>
<evidence type="ECO:0000313" key="3">
    <source>
        <dbReference type="Proteomes" id="UP001193081"/>
    </source>
</evidence>